<dbReference type="PANTHER" id="PTHR33232">
    <property type="entry name" value="PROTEIN SIEVE ELEMENT OCCLUSION B-LIKE"/>
    <property type="match status" value="1"/>
</dbReference>
<dbReference type="InterPro" id="IPR039299">
    <property type="entry name" value="SEOA"/>
</dbReference>
<keyword evidence="4" id="KW-1185">Reference proteome</keyword>
<evidence type="ECO:0008006" key="5">
    <source>
        <dbReference type="Google" id="ProtNLM"/>
    </source>
</evidence>
<name>A0AAV8TMB4_9ROSI</name>
<feature type="domain" description="Sieve element occlusion N-terminal" evidence="1">
    <location>
        <begin position="57"/>
        <end position="328"/>
    </location>
</feature>
<feature type="domain" description="Sieve element occlusion C-terminal" evidence="2">
    <location>
        <begin position="497"/>
        <end position="727"/>
    </location>
</feature>
<sequence length="729" mass="82367">MVTIRPALSTERDTPTSQKLIKSEPTTFMTPMEKPSLHSRVSASGLLPSIVPAAGREARDSDIKALLPIIEDIFSHDSQTIVAIVTPAAKGIPTSTKQLEDRSLQVGYVTLPQNLAYLIDQIGCEIACKCSGGITADASAPILDKLPEYSWENKLLIVLAAYAMIYGQFWLVAQSYTSNQVAKSVAILKRLPYMFMQTNVLKNRLDAVKNLNSVILDITKCIVDITLLPSQYTDQDDPTIARAMSHIPTAVKQTIKSIVACAYKISELIGLSTEQLGSSVEAWELSSWTHDLKNMHSYLAELLKACLMRIDDRRIKEEFEYLKHLLKTGQADNVIVLSALFGGKDELQPLYDLTRAKRVNLDVLRGKYVLLLVTDLDIPQEELAILEQMYNDSRSQLTKDHLYEIVWFPVVDPNILQTPAGRRQFENLQMNMKWFRVYDPSLISQAVIMCMKDPELFNFWKQPILGVLDRQGKLSSRNALPMMWIWGSLAFPFTAEREKELWVAESWRIDFIVDNIDQQIVDWISEGRYIFLYGGEDIDWIRKFTAAARSVAKDADISLQTVYIGKKNPKERVRKAISTIEAENLGYTLNVNTIWYFWVRLESMFFSKQELDSTIDTDPMMAEVAAILYMGGSGNGFAIFGRGLAAEMVRANGGSFLTCLSDYFNIWKVQVPEKGFMGALIDHLRGIPVPPHCCKFEVRGTSRGMPDKLKCAECNRPMERMSVYQCCDD</sequence>
<dbReference type="EMBL" id="JAIWQS010000004">
    <property type="protein sequence ID" value="KAJ8768057.1"/>
    <property type="molecule type" value="Genomic_DNA"/>
</dbReference>
<evidence type="ECO:0000259" key="2">
    <source>
        <dbReference type="Pfam" id="PF14577"/>
    </source>
</evidence>
<reference evidence="3 4" key="1">
    <citation type="submission" date="2021-09" db="EMBL/GenBank/DDBJ databases">
        <title>Genomic insights and catalytic innovation underlie evolution of tropane alkaloids biosynthesis.</title>
        <authorList>
            <person name="Wang Y.-J."/>
            <person name="Tian T."/>
            <person name="Huang J.-P."/>
            <person name="Huang S.-X."/>
        </authorList>
    </citation>
    <scope>NUCLEOTIDE SEQUENCE [LARGE SCALE GENOMIC DNA]</scope>
    <source>
        <strain evidence="3">KIB-2018</strain>
        <tissue evidence="3">Leaf</tissue>
    </source>
</reference>
<dbReference type="GO" id="GO:0010088">
    <property type="term" value="P:phloem development"/>
    <property type="evidence" value="ECO:0007669"/>
    <property type="project" value="InterPro"/>
</dbReference>
<gene>
    <name evidence="3" type="ORF">K2173_020997</name>
</gene>
<comment type="caution">
    <text evidence="3">The sequence shown here is derived from an EMBL/GenBank/DDBJ whole genome shotgun (WGS) entry which is preliminary data.</text>
</comment>
<evidence type="ECO:0000259" key="1">
    <source>
        <dbReference type="Pfam" id="PF14576"/>
    </source>
</evidence>
<dbReference type="AlphaFoldDB" id="A0AAV8TMB4"/>
<dbReference type="InterPro" id="IPR027944">
    <property type="entry name" value="SEO_C"/>
</dbReference>
<dbReference type="Pfam" id="PF14577">
    <property type="entry name" value="SEO_C"/>
    <property type="match status" value="1"/>
</dbReference>
<evidence type="ECO:0000313" key="3">
    <source>
        <dbReference type="EMBL" id="KAJ8768057.1"/>
    </source>
</evidence>
<dbReference type="PANTHER" id="PTHR33232:SF16">
    <property type="entry name" value="PROTEIN SIEVE ELEMENT OCCLUSION A"/>
    <property type="match status" value="1"/>
</dbReference>
<accession>A0AAV8TMB4</accession>
<dbReference type="Proteomes" id="UP001159364">
    <property type="component" value="Linkage Group LG04"/>
</dbReference>
<dbReference type="InterPro" id="IPR027942">
    <property type="entry name" value="SEO_N"/>
</dbReference>
<evidence type="ECO:0000313" key="4">
    <source>
        <dbReference type="Proteomes" id="UP001159364"/>
    </source>
</evidence>
<protein>
    <recommendedName>
        <fullName evidence="5">Protein SIEVE ELEMENT OCCLUSION B-like</fullName>
    </recommendedName>
</protein>
<organism evidence="3 4">
    <name type="scientific">Erythroxylum novogranatense</name>
    <dbReference type="NCBI Taxonomy" id="1862640"/>
    <lineage>
        <taxon>Eukaryota</taxon>
        <taxon>Viridiplantae</taxon>
        <taxon>Streptophyta</taxon>
        <taxon>Embryophyta</taxon>
        <taxon>Tracheophyta</taxon>
        <taxon>Spermatophyta</taxon>
        <taxon>Magnoliopsida</taxon>
        <taxon>eudicotyledons</taxon>
        <taxon>Gunneridae</taxon>
        <taxon>Pentapetalae</taxon>
        <taxon>rosids</taxon>
        <taxon>fabids</taxon>
        <taxon>Malpighiales</taxon>
        <taxon>Erythroxylaceae</taxon>
        <taxon>Erythroxylum</taxon>
    </lineage>
</organism>
<dbReference type="Pfam" id="PF14576">
    <property type="entry name" value="SEO_N"/>
    <property type="match status" value="1"/>
</dbReference>
<proteinExistence type="predicted"/>